<accession>A0A7X0VER9</accession>
<evidence type="ECO:0000313" key="5">
    <source>
        <dbReference type="EMBL" id="MBB6671287.1"/>
    </source>
</evidence>
<evidence type="ECO:0000256" key="1">
    <source>
        <dbReference type="ARBA" id="ARBA00010833"/>
    </source>
</evidence>
<dbReference type="Pfam" id="PF22422">
    <property type="entry name" value="MGH1-like_GH"/>
    <property type="match status" value="1"/>
</dbReference>
<protein>
    <recommendedName>
        <fullName evidence="4">Mannosylglycerate hydrolase MGH1-like glycoside hydrolase domain-containing protein</fullName>
    </recommendedName>
</protein>
<dbReference type="PANTHER" id="PTHR10412:SF11">
    <property type="entry name" value="MANNOSYL-OLIGOSACCHARIDE GLUCOSIDASE"/>
    <property type="match status" value="1"/>
</dbReference>
<reference evidence="5 6" key="1">
    <citation type="submission" date="2020-08" db="EMBL/GenBank/DDBJ databases">
        <title>Cohnella phylogeny.</title>
        <authorList>
            <person name="Dunlap C."/>
        </authorList>
    </citation>
    <scope>NUCLEOTIDE SEQUENCE [LARGE SCALE GENOMIC DNA]</scope>
    <source>
        <strain evidence="5 6">DSM 28246</strain>
    </source>
</reference>
<dbReference type="PANTHER" id="PTHR10412">
    <property type="entry name" value="MANNOSYL-OLIGOSACCHARIDE GLUCOSIDASE"/>
    <property type="match status" value="1"/>
</dbReference>
<dbReference type="Proteomes" id="UP000547209">
    <property type="component" value="Unassembled WGS sequence"/>
</dbReference>
<dbReference type="InterPro" id="IPR008928">
    <property type="entry name" value="6-hairpin_glycosidase_sf"/>
</dbReference>
<dbReference type="GO" id="GO:0009311">
    <property type="term" value="P:oligosaccharide metabolic process"/>
    <property type="evidence" value="ECO:0007669"/>
    <property type="project" value="InterPro"/>
</dbReference>
<name>A0A7X0VER9_9BACL</name>
<gene>
    <name evidence="5" type="ORF">H7C19_11420</name>
</gene>
<organism evidence="5 6">
    <name type="scientific">Cohnella nanjingensis</name>
    <dbReference type="NCBI Taxonomy" id="1387779"/>
    <lineage>
        <taxon>Bacteria</taxon>
        <taxon>Bacillati</taxon>
        <taxon>Bacillota</taxon>
        <taxon>Bacilli</taxon>
        <taxon>Bacillales</taxon>
        <taxon>Paenibacillaceae</taxon>
        <taxon>Cohnella</taxon>
    </lineage>
</organism>
<dbReference type="AlphaFoldDB" id="A0A7X0VER9"/>
<dbReference type="InterPro" id="IPR004888">
    <property type="entry name" value="Glycoside_hydrolase_63"/>
</dbReference>
<proteinExistence type="inferred from homology"/>
<comment type="similarity">
    <text evidence="1">Belongs to the glycosyl hydrolase 63 family.</text>
</comment>
<sequence>MKSKTLMQVRRNMPNLWMEGALFAFSGYDGRTHSSSRFVATAGADDYSLLFHTPKRRWLEFQAIPPGNVQIATGDVLLVDHEEGPLLAVFQSWHTLVGTAPATVDMQLRFEEEDGGEVRRENAFLVTESADGQDAVVLLRHEDRWALAYGSRVEEAAERAVKGLASDVWNEAEDRMQFYRHAPRLEDPLKERLLLKCFSVMKVNTLAAEGVIHQHWSTPDRVPHQAMWLWDSVFHTFAMNRVDPAIAWHFLKSVLDTQQEDGMIPHTTKVDGSSSNMTQPPVLAWGVWENYLHTRRKDDLRYALPRLVHYLSWDIANRDSNCNELLEWMIEGNPLCRSGESGMDNSPRFDRAALLDAVDFSVFVAQDAHYIGRIADEVGDIELANEWKRKAANVRAQIHSSLWDEKEGFYFDRDMDGSLSGVKAVSGFLPLLLDGLPPEHAQRLVSLLQDPNHFQTKFPIPTTAASEAEYGTDMWRGPVWLNTNYLVYIGLKRQGREEEADRLARQTIEMVQKYYERFGVIFEYFDSSDRVPPIACDRKGPPSALYDIRKKMDVVRDFHWSAALTACMLMELT</sequence>
<dbReference type="SUPFAM" id="SSF48208">
    <property type="entry name" value="Six-hairpin glycosidases"/>
    <property type="match status" value="1"/>
</dbReference>
<dbReference type="GO" id="GO:0006487">
    <property type="term" value="P:protein N-linked glycosylation"/>
    <property type="evidence" value="ECO:0007669"/>
    <property type="project" value="TreeGrafter"/>
</dbReference>
<evidence type="ECO:0000259" key="4">
    <source>
        <dbReference type="Pfam" id="PF22422"/>
    </source>
</evidence>
<evidence type="ECO:0000256" key="2">
    <source>
        <dbReference type="ARBA" id="ARBA00022801"/>
    </source>
</evidence>
<keyword evidence="3" id="KW-0326">Glycosidase</keyword>
<dbReference type="InterPro" id="IPR054491">
    <property type="entry name" value="MGH1-like_GH"/>
</dbReference>
<keyword evidence="6" id="KW-1185">Reference proteome</keyword>
<dbReference type="EMBL" id="JACJVP010000019">
    <property type="protein sequence ID" value="MBB6671287.1"/>
    <property type="molecule type" value="Genomic_DNA"/>
</dbReference>
<evidence type="ECO:0000256" key="3">
    <source>
        <dbReference type="ARBA" id="ARBA00023295"/>
    </source>
</evidence>
<evidence type="ECO:0000313" key="6">
    <source>
        <dbReference type="Proteomes" id="UP000547209"/>
    </source>
</evidence>
<dbReference type="InterPro" id="IPR012341">
    <property type="entry name" value="6hp_glycosidase-like_sf"/>
</dbReference>
<feature type="domain" description="Mannosylglycerate hydrolase MGH1-like glycoside hydrolase" evidence="4">
    <location>
        <begin position="227"/>
        <end position="527"/>
    </location>
</feature>
<keyword evidence="2" id="KW-0378">Hydrolase</keyword>
<comment type="caution">
    <text evidence="5">The sequence shown here is derived from an EMBL/GenBank/DDBJ whole genome shotgun (WGS) entry which is preliminary data.</text>
</comment>
<dbReference type="GO" id="GO:0004573">
    <property type="term" value="F:Glc3Man9GlcNAc2 oligosaccharide glucosidase activity"/>
    <property type="evidence" value="ECO:0007669"/>
    <property type="project" value="InterPro"/>
</dbReference>
<dbReference type="Gene3D" id="1.50.10.10">
    <property type="match status" value="1"/>
</dbReference>